<dbReference type="eggNOG" id="COG3182">
    <property type="taxonomic scope" value="Bacteria"/>
</dbReference>
<gene>
    <name evidence="2" type="ORF">SAMN05421647_101452</name>
</gene>
<feature type="transmembrane region" description="Helical" evidence="1">
    <location>
        <begin position="142"/>
        <end position="163"/>
    </location>
</feature>
<dbReference type="STRING" id="49186.SAMN05421647_101452"/>
<evidence type="ECO:0000313" key="3">
    <source>
        <dbReference type="Proteomes" id="UP000186895"/>
    </source>
</evidence>
<dbReference type="AlphaFoldDB" id="A0A1N6NNT6"/>
<feature type="transmembrane region" description="Helical" evidence="1">
    <location>
        <begin position="449"/>
        <end position="465"/>
    </location>
</feature>
<name>A0A1N6NNT6_9GAMM</name>
<keyword evidence="1" id="KW-0472">Membrane</keyword>
<dbReference type="RefSeq" id="WP_076460453.1">
    <property type="nucleotide sequence ID" value="NZ_FTMN01000001.1"/>
</dbReference>
<keyword evidence="1" id="KW-0812">Transmembrane</keyword>
<dbReference type="InterPro" id="IPR005625">
    <property type="entry name" value="PepSY-ass_TM"/>
</dbReference>
<accession>A0A1N6NNT6</accession>
<feature type="transmembrane region" description="Helical" evidence="1">
    <location>
        <begin position="380"/>
        <end position="406"/>
    </location>
</feature>
<feature type="transmembrane region" description="Helical" evidence="1">
    <location>
        <begin position="191"/>
        <end position="215"/>
    </location>
</feature>
<keyword evidence="1" id="KW-1133">Transmembrane helix</keyword>
<organism evidence="2 3">
    <name type="scientific">Marinobacterium stanieri</name>
    <dbReference type="NCBI Taxonomy" id="49186"/>
    <lineage>
        <taxon>Bacteria</taxon>
        <taxon>Pseudomonadati</taxon>
        <taxon>Pseudomonadota</taxon>
        <taxon>Gammaproteobacteria</taxon>
        <taxon>Oceanospirillales</taxon>
        <taxon>Oceanospirillaceae</taxon>
        <taxon>Marinobacterium</taxon>
    </lineage>
</organism>
<feature type="transmembrane region" description="Helical" evidence="1">
    <location>
        <begin position="418"/>
        <end position="437"/>
    </location>
</feature>
<dbReference type="PANTHER" id="PTHR34219">
    <property type="entry name" value="IRON-REGULATED INNER MEMBRANE PROTEIN-RELATED"/>
    <property type="match status" value="1"/>
</dbReference>
<dbReference type="Pfam" id="PF03929">
    <property type="entry name" value="PepSY_TM"/>
    <property type="match status" value="1"/>
</dbReference>
<feature type="transmembrane region" description="Helical" evidence="1">
    <location>
        <begin position="347"/>
        <end position="368"/>
    </location>
</feature>
<feature type="transmembrane region" description="Helical" evidence="1">
    <location>
        <begin position="21"/>
        <end position="40"/>
    </location>
</feature>
<feature type="transmembrane region" description="Helical" evidence="1">
    <location>
        <begin position="480"/>
        <end position="500"/>
    </location>
</feature>
<proteinExistence type="predicted"/>
<protein>
    <submittedName>
        <fullName evidence="2">Uncharacterized iron-regulated membrane protein</fullName>
    </submittedName>
</protein>
<keyword evidence="3" id="KW-1185">Reference proteome</keyword>
<reference evidence="2 3" key="1">
    <citation type="submission" date="2017-01" db="EMBL/GenBank/DDBJ databases">
        <authorList>
            <person name="Mah S.A."/>
            <person name="Swanson W.J."/>
            <person name="Moy G.W."/>
            <person name="Vacquier V.D."/>
        </authorList>
    </citation>
    <scope>NUCLEOTIDE SEQUENCE [LARGE SCALE GENOMIC DNA]</scope>
    <source>
        <strain evidence="2 3">DSM 7027</strain>
    </source>
</reference>
<evidence type="ECO:0000313" key="2">
    <source>
        <dbReference type="EMBL" id="SIP93703.1"/>
    </source>
</evidence>
<dbReference type="EMBL" id="FTMN01000001">
    <property type="protein sequence ID" value="SIP93703.1"/>
    <property type="molecule type" value="Genomic_DNA"/>
</dbReference>
<evidence type="ECO:0000256" key="1">
    <source>
        <dbReference type="SAM" id="Phobius"/>
    </source>
</evidence>
<dbReference type="PANTHER" id="PTHR34219:SF4">
    <property type="entry name" value="PEPSY DOMAIN-CONTAINING PROTEIN"/>
    <property type="match status" value="1"/>
</dbReference>
<sequence>MIAPLGARVRQRMAQLHRWTGLLLGWLLFVIFLTGTLSFFRQELTLWMQPERPFIVEPIPSSIALEQAHRYLQQTAPEASFWTITPPGSRDPLLDVSWRGPDGQGQTLLNPADGERVDVRDTRGGDFFYRFHFQLHYLPVLFARYLVGIAAMMMLIALITGVITHKKIFKDFFTFRWGKGQRSWLDAHNGFSVLALPFHLMITYTGLVTLMMLFIPWGVEKAFPEREQRQHLVTDVFAFLPAEPGSDERASMLSWSELLAKAETHWQGAELGRVQIANPGDRNAKILLQAHSDQPDILGVSGHPPFMVLNAVTGGVLREKVSAPAYDSYGILLGLHLGRFADWPGRWLYVLLGGAGCGMLATGLVLWTNKRRKKADHSRIGLALVDTLNVATLAGFPVALLGLFWLNRILPSTLPARADWEIHGLFMVWLLMFVHAVIRPRTQAWREQWWLAGVLLLGLPVLNLVTTDRGGLTAWMNGDWLYVGFDIASFMMAALAFRFARQEQTA</sequence>
<dbReference type="Proteomes" id="UP000186895">
    <property type="component" value="Unassembled WGS sequence"/>
</dbReference>